<dbReference type="Gene3D" id="3.40.50.720">
    <property type="entry name" value="NAD(P)-binding Rossmann-like Domain"/>
    <property type="match status" value="1"/>
</dbReference>
<dbReference type="NCBIfam" id="NF007956">
    <property type="entry name" value="PRK10675.1"/>
    <property type="match status" value="1"/>
</dbReference>
<evidence type="ECO:0000256" key="7">
    <source>
        <dbReference type="ARBA" id="ARBA00023027"/>
    </source>
</evidence>
<feature type="domain" description="NAD(P)-binding" evidence="10">
    <location>
        <begin position="7"/>
        <end position="338"/>
    </location>
</feature>
<keyword evidence="12" id="KW-1185">Reference proteome</keyword>
<dbReference type="NCBIfam" id="TIGR01179">
    <property type="entry name" value="galE"/>
    <property type="match status" value="1"/>
</dbReference>
<dbReference type="SUPFAM" id="SSF51735">
    <property type="entry name" value="NAD(P)-binding Rossmann-fold domains"/>
    <property type="match status" value="1"/>
</dbReference>
<dbReference type="GO" id="GO:0006012">
    <property type="term" value="P:galactose metabolic process"/>
    <property type="evidence" value="ECO:0007669"/>
    <property type="project" value="UniProtKB-UniPathway"/>
</dbReference>
<evidence type="ECO:0000256" key="1">
    <source>
        <dbReference type="ARBA" id="ARBA00000083"/>
    </source>
</evidence>
<comment type="subunit">
    <text evidence="9">Homodimer.</text>
</comment>
<keyword evidence="9" id="KW-0119">Carbohydrate metabolism</keyword>
<gene>
    <name evidence="11" type="primary">galE</name>
    <name evidence="11" type="ORF">CRENPOLYSF1_20015</name>
</gene>
<proteinExistence type="inferred from homology"/>
<evidence type="ECO:0000256" key="2">
    <source>
        <dbReference type="ARBA" id="ARBA00001911"/>
    </source>
</evidence>
<organism evidence="11 12">
    <name type="scientific">Crenothrix polyspora</name>
    <dbReference type="NCBI Taxonomy" id="360316"/>
    <lineage>
        <taxon>Bacteria</taxon>
        <taxon>Pseudomonadati</taxon>
        <taxon>Pseudomonadota</taxon>
        <taxon>Gammaproteobacteria</taxon>
        <taxon>Methylococcales</taxon>
        <taxon>Crenotrichaceae</taxon>
        <taxon>Crenothrix</taxon>
    </lineage>
</organism>
<reference evidence="12" key="1">
    <citation type="submission" date="2017-02" db="EMBL/GenBank/DDBJ databases">
        <authorList>
            <person name="Daims H."/>
        </authorList>
    </citation>
    <scope>NUCLEOTIDE SEQUENCE [LARGE SCALE GENOMIC DNA]</scope>
</reference>
<dbReference type="GO" id="GO:0005829">
    <property type="term" value="C:cytosol"/>
    <property type="evidence" value="ECO:0007669"/>
    <property type="project" value="TreeGrafter"/>
</dbReference>
<evidence type="ECO:0000313" key="12">
    <source>
        <dbReference type="Proteomes" id="UP000195667"/>
    </source>
</evidence>
<evidence type="ECO:0000256" key="6">
    <source>
        <dbReference type="ARBA" id="ARBA00018569"/>
    </source>
</evidence>
<dbReference type="PANTHER" id="PTHR43725">
    <property type="entry name" value="UDP-GLUCOSE 4-EPIMERASE"/>
    <property type="match status" value="1"/>
</dbReference>
<dbReference type="InterPro" id="IPR016040">
    <property type="entry name" value="NAD(P)-bd_dom"/>
</dbReference>
<evidence type="ECO:0000256" key="4">
    <source>
        <dbReference type="ARBA" id="ARBA00007637"/>
    </source>
</evidence>
<dbReference type="Proteomes" id="UP000195667">
    <property type="component" value="Unassembled WGS sequence"/>
</dbReference>
<evidence type="ECO:0000259" key="10">
    <source>
        <dbReference type="Pfam" id="PF16363"/>
    </source>
</evidence>
<evidence type="ECO:0000256" key="3">
    <source>
        <dbReference type="ARBA" id="ARBA00004947"/>
    </source>
</evidence>
<evidence type="ECO:0000256" key="8">
    <source>
        <dbReference type="ARBA" id="ARBA00023235"/>
    </source>
</evidence>
<accession>A0A1R4H5K3</accession>
<comment type="catalytic activity">
    <reaction evidence="1 9">
        <text>UDP-alpha-D-glucose = UDP-alpha-D-galactose</text>
        <dbReference type="Rhea" id="RHEA:22168"/>
        <dbReference type="ChEBI" id="CHEBI:58885"/>
        <dbReference type="ChEBI" id="CHEBI:66914"/>
        <dbReference type="EC" id="5.1.3.2"/>
    </reaction>
</comment>
<sequence>MDKHTVLVTGGAGFIGSHACIELLQAGYQVVVVDNLSNSKVESLSRVQQITGKTLQFYEADIRDKSALTEIFAEESINTVIHFAGLKAVGESCQQPLNYYHNNVYGTLVLLDVMVAANVKQLVFSSSATVYEPSTTNAQYSEDLPLGAINPYGRSKVMIEDILRDLSAVDKLGSTNTPWKIALLRYFNPIGAHESGLIGEDPNGIPNNLMPYVTQVAIGKLKQLSVFGNDYPTPDGTGIRDYIHVVDLVKGHIKAIETIESAAFNNGGCHAYNLGTGKGYSVLDIVNAFEKMTGKTLPYQFSPRRAGDLAECFANPERAAKELNWTAEKNLDDMVADTWKWQVQNPQGYAS</sequence>
<comment type="pathway">
    <text evidence="3 9">Carbohydrate metabolism; galactose metabolism.</text>
</comment>
<dbReference type="InterPro" id="IPR005886">
    <property type="entry name" value="UDP_G4E"/>
</dbReference>
<dbReference type="Gene3D" id="3.90.25.10">
    <property type="entry name" value="UDP-galactose 4-epimerase, domain 1"/>
    <property type="match status" value="1"/>
</dbReference>
<dbReference type="RefSeq" id="WP_087143000.1">
    <property type="nucleotide sequence ID" value="NZ_FUKI01000093.1"/>
</dbReference>
<comment type="cofactor">
    <cofactor evidence="2 9">
        <name>NAD(+)</name>
        <dbReference type="ChEBI" id="CHEBI:57540"/>
    </cofactor>
</comment>
<evidence type="ECO:0000313" key="11">
    <source>
        <dbReference type="EMBL" id="SJM91545.1"/>
    </source>
</evidence>
<dbReference type="InterPro" id="IPR036291">
    <property type="entry name" value="NAD(P)-bd_dom_sf"/>
</dbReference>
<keyword evidence="8 9" id="KW-0413">Isomerase</keyword>
<dbReference type="UniPathway" id="UPA00214"/>
<dbReference type="OrthoDB" id="9803010at2"/>
<evidence type="ECO:0000256" key="5">
    <source>
        <dbReference type="ARBA" id="ARBA00013189"/>
    </source>
</evidence>
<dbReference type="CDD" id="cd05247">
    <property type="entry name" value="UDP_G4E_1_SDR_e"/>
    <property type="match status" value="1"/>
</dbReference>
<dbReference type="EC" id="5.1.3.2" evidence="5 9"/>
<dbReference type="Pfam" id="PF16363">
    <property type="entry name" value="GDP_Man_Dehyd"/>
    <property type="match status" value="1"/>
</dbReference>
<dbReference type="GO" id="GO:0003978">
    <property type="term" value="F:UDP-glucose 4-epimerase activity"/>
    <property type="evidence" value="ECO:0007669"/>
    <property type="project" value="UniProtKB-UniRule"/>
</dbReference>
<evidence type="ECO:0000256" key="9">
    <source>
        <dbReference type="RuleBase" id="RU366046"/>
    </source>
</evidence>
<keyword evidence="7 9" id="KW-0520">NAD</keyword>
<dbReference type="EMBL" id="FUKI01000093">
    <property type="protein sequence ID" value="SJM91545.1"/>
    <property type="molecule type" value="Genomic_DNA"/>
</dbReference>
<name>A0A1R4H5K3_9GAMM</name>
<dbReference type="PANTHER" id="PTHR43725:SF47">
    <property type="entry name" value="UDP-GLUCOSE 4-EPIMERASE"/>
    <property type="match status" value="1"/>
</dbReference>
<comment type="similarity">
    <text evidence="4 9">Belongs to the NAD(P)-dependent epimerase/dehydratase family.</text>
</comment>
<protein>
    <recommendedName>
        <fullName evidence="6 9">UDP-glucose 4-epimerase</fullName>
        <ecNumber evidence="5 9">5.1.3.2</ecNumber>
    </recommendedName>
</protein>
<dbReference type="AlphaFoldDB" id="A0A1R4H5K3"/>